<evidence type="ECO:0000256" key="1">
    <source>
        <dbReference type="SAM" id="Phobius"/>
    </source>
</evidence>
<sequence>VHLMLVLFQVATRYMTIIFIMHYYSLIWNNMFHFCK</sequence>
<feature type="transmembrane region" description="Helical" evidence="1">
    <location>
        <begin position="6"/>
        <end position="26"/>
    </location>
</feature>
<protein>
    <submittedName>
        <fullName evidence="2">Uncharacterized protein</fullName>
    </submittedName>
</protein>
<accession>C4PLG9</accession>
<dbReference type="EMBL" id="FM253375">
    <property type="protein sequence ID" value="CAR94560.1"/>
    <property type="molecule type" value="mRNA"/>
</dbReference>
<keyword evidence="1" id="KW-0472">Membrane</keyword>
<dbReference type="AlphaFoldDB" id="C4PLG9"/>
<evidence type="ECO:0000313" key="2">
    <source>
        <dbReference type="EMBL" id="CAR94560.1"/>
    </source>
</evidence>
<proteinExistence type="evidence at transcript level"/>
<keyword evidence="1" id="KW-1133">Transmembrane helix</keyword>
<feature type="non-terminal residue" evidence="2">
    <location>
        <position position="1"/>
    </location>
</feature>
<name>C4PLG9_BLAGE</name>
<keyword evidence="1" id="KW-0812">Transmembrane</keyword>
<organism evidence="2">
    <name type="scientific">Blattella germanica</name>
    <name type="common">German cockroach</name>
    <name type="synonym">Blatta germanica</name>
    <dbReference type="NCBI Taxonomy" id="6973"/>
    <lineage>
        <taxon>Eukaryota</taxon>
        <taxon>Metazoa</taxon>
        <taxon>Ecdysozoa</taxon>
        <taxon>Arthropoda</taxon>
        <taxon>Hexapoda</taxon>
        <taxon>Insecta</taxon>
        <taxon>Pterygota</taxon>
        <taxon>Neoptera</taxon>
        <taxon>Polyneoptera</taxon>
        <taxon>Dictyoptera</taxon>
        <taxon>Blattodea</taxon>
        <taxon>Blaberoidea</taxon>
        <taxon>Blattellidae</taxon>
        <taxon>Blattella</taxon>
    </lineage>
</organism>
<reference evidence="2" key="1">
    <citation type="journal article" date="2009" name="BMC Genomics">
        <title>Identifying genes related to choriogenesis in insect panoistic ovaries by Suppression Subtractive Hybridization.</title>
        <authorList>
            <person name="Irles P."/>
            <person name="Belles X."/>
            <person name="Piulachs M.D."/>
        </authorList>
    </citation>
    <scope>NUCLEOTIDE SEQUENCE</scope>
    <source>
        <tissue evidence="2">Postvitellogenic ovary</tissue>
    </source>
</reference>